<feature type="region of interest" description="Disordered" evidence="1">
    <location>
        <begin position="92"/>
        <end position="123"/>
    </location>
</feature>
<dbReference type="OrthoDB" id="2506366at2759"/>
<dbReference type="Proteomes" id="UP000765509">
    <property type="component" value="Unassembled WGS sequence"/>
</dbReference>
<dbReference type="AlphaFoldDB" id="A0A9Q3P695"/>
<proteinExistence type="predicted"/>
<feature type="compositionally biased region" description="Basic and acidic residues" evidence="1">
    <location>
        <begin position="105"/>
        <end position="123"/>
    </location>
</feature>
<evidence type="ECO:0000256" key="1">
    <source>
        <dbReference type="SAM" id="MobiDB-lite"/>
    </source>
</evidence>
<evidence type="ECO:0000313" key="3">
    <source>
        <dbReference type="Proteomes" id="UP000765509"/>
    </source>
</evidence>
<keyword evidence="3" id="KW-1185">Reference proteome</keyword>
<gene>
    <name evidence="2" type="ORF">O181_087896</name>
</gene>
<feature type="region of interest" description="Disordered" evidence="1">
    <location>
        <begin position="40"/>
        <end position="62"/>
    </location>
</feature>
<evidence type="ECO:0000313" key="2">
    <source>
        <dbReference type="EMBL" id="MBW0548181.1"/>
    </source>
</evidence>
<protein>
    <submittedName>
        <fullName evidence="2">Uncharacterized protein</fullName>
    </submittedName>
</protein>
<name>A0A9Q3P695_9BASI</name>
<comment type="caution">
    <text evidence="2">The sequence shown here is derived from an EMBL/GenBank/DDBJ whole genome shotgun (WGS) entry which is preliminary data.</text>
</comment>
<dbReference type="EMBL" id="AVOT02053341">
    <property type="protein sequence ID" value="MBW0548181.1"/>
    <property type="molecule type" value="Genomic_DNA"/>
</dbReference>
<reference evidence="2" key="1">
    <citation type="submission" date="2021-03" db="EMBL/GenBank/DDBJ databases">
        <title>Draft genome sequence of rust myrtle Austropuccinia psidii MF-1, a brazilian biotype.</title>
        <authorList>
            <person name="Quecine M.C."/>
            <person name="Pachon D.M.R."/>
            <person name="Bonatelli M.L."/>
            <person name="Correr F.H."/>
            <person name="Franceschini L.M."/>
            <person name="Leite T.F."/>
            <person name="Margarido G.R.A."/>
            <person name="Almeida C.A."/>
            <person name="Ferrarezi J.A."/>
            <person name="Labate C.A."/>
        </authorList>
    </citation>
    <scope>NUCLEOTIDE SEQUENCE</scope>
    <source>
        <strain evidence="2">MF-1</strain>
    </source>
</reference>
<sequence>MKIIQLKKENSATAIAKDGTWGIWKPPYITSANEPLLNNYGIRNTKKRTSRTENTNQESLRSHAKVEKFIKKIPNIPGAYIEDEKNKEEKTIILTKNKKTQQLQNDKEIPAHEPKSDHTENTQ</sequence>
<organism evidence="2 3">
    <name type="scientific">Austropuccinia psidii MF-1</name>
    <dbReference type="NCBI Taxonomy" id="1389203"/>
    <lineage>
        <taxon>Eukaryota</taxon>
        <taxon>Fungi</taxon>
        <taxon>Dikarya</taxon>
        <taxon>Basidiomycota</taxon>
        <taxon>Pucciniomycotina</taxon>
        <taxon>Pucciniomycetes</taxon>
        <taxon>Pucciniales</taxon>
        <taxon>Sphaerophragmiaceae</taxon>
        <taxon>Austropuccinia</taxon>
    </lineage>
</organism>
<accession>A0A9Q3P695</accession>